<dbReference type="GeneID" id="63747947"/>
<evidence type="ECO:0000313" key="3">
    <source>
        <dbReference type="Proteomes" id="UP000184383"/>
    </source>
</evidence>
<dbReference type="VEuPathDB" id="FungiDB:ASPWEDRAFT_185796"/>
<organism evidence="2 3">
    <name type="scientific">Aspergillus wentii DTO 134E9</name>
    <dbReference type="NCBI Taxonomy" id="1073089"/>
    <lineage>
        <taxon>Eukaryota</taxon>
        <taxon>Fungi</taxon>
        <taxon>Dikarya</taxon>
        <taxon>Ascomycota</taxon>
        <taxon>Pezizomycotina</taxon>
        <taxon>Eurotiomycetes</taxon>
        <taxon>Eurotiomycetidae</taxon>
        <taxon>Eurotiales</taxon>
        <taxon>Aspergillaceae</taxon>
        <taxon>Aspergillus</taxon>
        <taxon>Aspergillus subgen. Cremei</taxon>
    </lineage>
</organism>
<name>A0A1L9RER2_ASPWE</name>
<evidence type="ECO:0000259" key="1">
    <source>
        <dbReference type="Pfam" id="PF24494"/>
    </source>
</evidence>
<dbReference type="AlphaFoldDB" id="A0A1L9RER2"/>
<reference evidence="3" key="1">
    <citation type="journal article" date="2017" name="Genome Biol.">
        <title>Comparative genomics reveals high biological diversity and specific adaptations in the industrially and medically important fungal genus Aspergillus.</title>
        <authorList>
            <person name="de Vries R.P."/>
            <person name="Riley R."/>
            <person name="Wiebenga A."/>
            <person name="Aguilar-Osorio G."/>
            <person name="Amillis S."/>
            <person name="Uchima C.A."/>
            <person name="Anderluh G."/>
            <person name="Asadollahi M."/>
            <person name="Askin M."/>
            <person name="Barry K."/>
            <person name="Battaglia E."/>
            <person name="Bayram O."/>
            <person name="Benocci T."/>
            <person name="Braus-Stromeyer S.A."/>
            <person name="Caldana C."/>
            <person name="Canovas D."/>
            <person name="Cerqueira G.C."/>
            <person name="Chen F."/>
            <person name="Chen W."/>
            <person name="Choi C."/>
            <person name="Clum A."/>
            <person name="Dos Santos R.A."/>
            <person name="Damasio A.R."/>
            <person name="Diallinas G."/>
            <person name="Emri T."/>
            <person name="Fekete E."/>
            <person name="Flipphi M."/>
            <person name="Freyberg S."/>
            <person name="Gallo A."/>
            <person name="Gournas C."/>
            <person name="Habgood R."/>
            <person name="Hainaut M."/>
            <person name="Harispe M.L."/>
            <person name="Henrissat B."/>
            <person name="Hilden K.S."/>
            <person name="Hope R."/>
            <person name="Hossain A."/>
            <person name="Karabika E."/>
            <person name="Karaffa L."/>
            <person name="Karanyi Z."/>
            <person name="Krasevec N."/>
            <person name="Kuo A."/>
            <person name="Kusch H."/>
            <person name="LaButti K."/>
            <person name="Lagendijk E.L."/>
            <person name="Lapidus A."/>
            <person name="Levasseur A."/>
            <person name="Lindquist E."/>
            <person name="Lipzen A."/>
            <person name="Logrieco A.F."/>
            <person name="MacCabe A."/>
            <person name="Maekelae M.R."/>
            <person name="Malavazi I."/>
            <person name="Melin P."/>
            <person name="Meyer V."/>
            <person name="Mielnichuk N."/>
            <person name="Miskei M."/>
            <person name="Molnar A.P."/>
            <person name="Mule G."/>
            <person name="Ngan C.Y."/>
            <person name="Orejas M."/>
            <person name="Orosz E."/>
            <person name="Ouedraogo J.P."/>
            <person name="Overkamp K.M."/>
            <person name="Park H.-S."/>
            <person name="Perrone G."/>
            <person name="Piumi F."/>
            <person name="Punt P.J."/>
            <person name="Ram A.F."/>
            <person name="Ramon A."/>
            <person name="Rauscher S."/>
            <person name="Record E."/>
            <person name="Riano-Pachon D.M."/>
            <person name="Robert V."/>
            <person name="Roehrig J."/>
            <person name="Ruller R."/>
            <person name="Salamov A."/>
            <person name="Salih N.S."/>
            <person name="Samson R.A."/>
            <person name="Sandor E."/>
            <person name="Sanguinetti M."/>
            <person name="Schuetze T."/>
            <person name="Sepcic K."/>
            <person name="Shelest E."/>
            <person name="Sherlock G."/>
            <person name="Sophianopoulou V."/>
            <person name="Squina F.M."/>
            <person name="Sun H."/>
            <person name="Susca A."/>
            <person name="Todd R.B."/>
            <person name="Tsang A."/>
            <person name="Unkles S.E."/>
            <person name="van de Wiele N."/>
            <person name="van Rossen-Uffink D."/>
            <person name="Oliveira J.V."/>
            <person name="Vesth T.C."/>
            <person name="Visser J."/>
            <person name="Yu J.-H."/>
            <person name="Zhou M."/>
            <person name="Andersen M.R."/>
            <person name="Archer D.B."/>
            <person name="Baker S.E."/>
            <person name="Benoit I."/>
            <person name="Brakhage A.A."/>
            <person name="Braus G.H."/>
            <person name="Fischer R."/>
            <person name="Frisvad J.C."/>
            <person name="Goldman G.H."/>
            <person name="Houbraken J."/>
            <person name="Oakley B."/>
            <person name="Pocsi I."/>
            <person name="Scazzocchio C."/>
            <person name="Seiboth B."/>
            <person name="vanKuyk P.A."/>
            <person name="Wortman J."/>
            <person name="Dyer P.S."/>
            <person name="Grigoriev I.V."/>
        </authorList>
    </citation>
    <scope>NUCLEOTIDE SEQUENCE [LARGE SCALE GENOMIC DNA]</scope>
    <source>
        <strain evidence="3">DTO 134E9</strain>
    </source>
</reference>
<dbReference type="RefSeq" id="XP_040687093.1">
    <property type="nucleotide sequence ID" value="XM_040832099.1"/>
</dbReference>
<proteinExistence type="predicted"/>
<sequence>MIVAYGVSLSTVKMTHGQTPAAKKTRPALSQPAIIPNFTITSIFISISLKIPVPAIMEKYGLQLVEKIYFLPISGPNSTKLTEETKEKNRLQAREKYSLKEYNKLQQELRCLLDDNIFISESINFLASKITGIPGDGLRPEFEDAEIIRGLSFEEKTKIVKIRLWDARLSYSMNVNTLRMLSKAFISQELGQPREPEPDTPEILYRLFTSGDHTRHSKDLGFRCSNQSLTSPVYRNGTLVDSNLVDEAALRNQCKGGNPSDLIALSDSPSRIFNLIKGWSLSAKEGDKIAVISVSKLLAMGVLINRTTTLAESLNMPLRRGNQPDGLEYANLNYWVAHRWIPAECIESYISISLLQKACASRGINKGDYCTRLSLGDLDIDLLSSQFEAMAVNS</sequence>
<dbReference type="InterPro" id="IPR056009">
    <property type="entry name" value="DUF7587"/>
</dbReference>
<dbReference type="EMBL" id="KV878214">
    <property type="protein sequence ID" value="OJJ33416.1"/>
    <property type="molecule type" value="Genomic_DNA"/>
</dbReference>
<gene>
    <name evidence="2" type="ORF">ASPWEDRAFT_185796</name>
</gene>
<feature type="domain" description="DUF7587" evidence="1">
    <location>
        <begin position="200"/>
        <end position="353"/>
    </location>
</feature>
<dbReference type="OrthoDB" id="4346121at2759"/>
<evidence type="ECO:0000313" key="2">
    <source>
        <dbReference type="EMBL" id="OJJ33416.1"/>
    </source>
</evidence>
<keyword evidence="3" id="KW-1185">Reference proteome</keyword>
<protein>
    <recommendedName>
        <fullName evidence="1">DUF7587 domain-containing protein</fullName>
    </recommendedName>
</protein>
<accession>A0A1L9RER2</accession>
<dbReference type="Proteomes" id="UP000184383">
    <property type="component" value="Unassembled WGS sequence"/>
</dbReference>
<dbReference type="Pfam" id="PF24494">
    <property type="entry name" value="DUF7587"/>
    <property type="match status" value="1"/>
</dbReference>